<protein>
    <recommendedName>
        <fullName evidence="1">4Fe-4S ferredoxin-type domain-containing protein</fullName>
    </recommendedName>
</protein>
<proteinExistence type="predicted"/>
<organism evidence="2 3">
    <name type="scientific">Fusicatenibacter faecihominis</name>
    <dbReference type="NCBI Taxonomy" id="2881276"/>
    <lineage>
        <taxon>Bacteria</taxon>
        <taxon>Bacillati</taxon>
        <taxon>Bacillota</taxon>
        <taxon>Clostridia</taxon>
        <taxon>Lachnospirales</taxon>
        <taxon>Lachnospiraceae</taxon>
        <taxon>Fusicatenibacter</taxon>
    </lineage>
</organism>
<feature type="domain" description="4Fe-4S ferredoxin-type" evidence="1">
    <location>
        <begin position="17"/>
        <end position="45"/>
    </location>
</feature>
<gene>
    <name evidence="2" type="ORF">LKD71_06760</name>
</gene>
<dbReference type="RefSeq" id="WP_227614844.1">
    <property type="nucleotide sequence ID" value="NZ_JAJEPR010000008.1"/>
</dbReference>
<sequence>MKILAKAGDELAKDHYRKLELHAGECVSCGHCNKRCLSMWIRWPE</sequence>
<evidence type="ECO:0000313" key="2">
    <source>
        <dbReference type="EMBL" id="MCC2189504.1"/>
    </source>
</evidence>
<keyword evidence="3" id="KW-1185">Reference proteome</keyword>
<comment type="caution">
    <text evidence="2">The sequence shown here is derived from an EMBL/GenBank/DDBJ whole genome shotgun (WGS) entry which is preliminary data.</text>
</comment>
<reference evidence="2 3" key="1">
    <citation type="submission" date="2021-10" db="EMBL/GenBank/DDBJ databases">
        <title>Anaerobic single-cell dispensing facilitates the cultivation of human gut bacteria.</title>
        <authorList>
            <person name="Afrizal A."/>
        </authorList>
    </citation>
    <scope>NUCLEOTIDE SEQUENCE [LARGE SCALE GENOMIC DNA]</scope>
    <source>
        <strain evidence="2 3">CLA-AA-H277</strain>
    </source>
</reference>
<dbReference type="AlphaFoldDB" id="A0AAE3DSE6"/>
<name>A0AAE3DSE6_9FIRM</name>
<evidence type="ECO:0000259" key="1">
    <source>
        <dbReference type="PROSITE" id="PS51379"/>
    </source>
</evidence>
<dbReference type="PROSITE" id="PS51379">
    <property type="entry name" value="4FE4S_FER_2"/>
    <property type="match status" value="1"/>
</dbReference>
<accession>A0AAE3DSE6</accession>
<dbReference type="EMBL" id="JAJEPR010000008">
    <property type="protein sequence ID" value="MCC2189504.1"/>
    <property type="molecule type" value="Genomic_DNA"/>
</dbReference>
<dbReference type="InterPro" id="IPR017896">
    <property type="entry name" value="4Fe4S_Fe-S-bd"/>
</dbReference>
<evidence type="ECO:0000313" key="3">
    <source>
        <dbReference type="Proteomes" id="UP001197875"/>
    </source>
</evidence>
<dbReference type="Proteomes" id="UP001197875">
    <property type="component" value="Unassembled WGS sequence"/>
</dbReference>